<keyword evidence="3" id="KW-1185">Reference proteome</keyword>
<dbReference type="Pfam" id="PF12804">
    <property type="entry name" value="NTP_transf_3"/>
    <property type="match status" value="1"/>
</dbReference>
<evidence type="ECO:0000313" key="2">
    <source>
        <dbReference type="EMBL" id="OLF13790.1"/>
    </source>
</evidence>
<dbReference type="RefSeq" id="WP_075130738.1">
    <property type="nucleotide sequence ID" value="NZ_MSIF01000001.1"/>
</dbReference>
<dbReference type="OrthoDB" id="4427994at2"/>
<dbReference type="InterPro" id="IPR029044">
    <property type="entry name" value="Nucleotide-diphossugar_trans"/>
</dbReference>
<protein>
    <submittedName>
        <fullName evidence="2">Molybdopterin-guanine dinucleotide biosynthesis protein A</fullName>
    </submittedName>
</protein>
<evidence type="ECO:0000259" key="1">
    <source>
        <dbReference type="Pfam" id="PF12804"/>
    </source>
</evidence>
<gene>
    <name evidence="2" type="ORF">BLA60_00905</name>
</gene>
<dbReference type="InterPro" id="IPR025877">
    <property type="entry name" value="MobA-like_NTP_Trfase"/>
</dbReference>
<reference evidence="2 3" key="1">
    <citation type="submission" date="2016-12" db="EMBL/GenBank/DDBJ databases">
        <title>The draft genome sequence of Actinophytocola xinjiangensis.</title>
        <authorList>
            <person name="Wang W."/>
            <person name="Yuan L."/>
        </authorList>
    </citation>
    <scope>NUCLEOTIDE SEQUENCE [LARGE SCALE GENOMIC DNA]</scope>
    <source>
        <strain evidence="2 3">CGMCC 4.4663</strain>
    </source>
</reference>
<dbReference type="Gene3D" id="3.90.550.10">
    <property type="entry name" value="Spore Coat Polysaccharide Biosynthesis Protein SpsA, Chain A"/>
    <property type="match status" value="1"/>
</dbReference>
<proteinExistence type="predicted"/>
<feature type="domain" description="MobA-like NTP transferase" evidence="1">
    <location>
        <begin position="5"/>
        <end position="166"/>
    </location>
</feature>
<dbReference type="CDD" id="cd04182">
    <property type="entry name" value="GT_2_like_f"/>
    <property type="match status" value="1"/>
</dbReference>
<sequence length="188" mass="19262">MGVAGVLLAAGAGRRFGMPKALVRLDGTLLVDRAHHVLRTAGLTPVVVVLGASATEIRAAATLPSDSFVDNPQWTTGMGSSLRVGLAALDDTDATAAVVLPVDTPGVTPAAVRRLVALAAPDALARATYDGHPGHPVLIGRDHWAAVTEQATGDAGARHYLAAHRPVPVPCEDIATGDDIDRPEDLPG</sequence>
<dbReference type="GO" id="GO:0016779">
    <property type="term" value="F:nucleotidyltransferase activity"/>
    <property type="evidence" value="ECO:0007669"/>
    <property type="project" value="UniProtKB-ARBA"/>
</dbReference>
<accession>A0A7Z0WR72</accession>
<dbReference type="Proteomes" id="UP000185696">
    <property type="component" value="Unassembled WGS sequence"/>
</dbReference>
<dbReference type="PANTHER" id="PTHR43777:SF1">
    <property type="entry name" value="MOLYBDENUM COFACTOR CYTIDYLYLTRANSFERASE"/>
    <property type="match status" value="1"/>
</dbReference>
<dbReference type="AlphaFoldDB" id="A0A7Z0WR72"/>
<evidence type="ECO:0000313" key="3">
    <source>
        <dbReference type="Proteomes" id="UP000185696"/>
    </source>
</evidence>
<dbReference type="PANTHER" id="PTHR43777">
    <property type="entry name" value="MOLYBDENUM COFACTOR CYTIDYLYLTRANSFERASE"/>
    <property type="match status" value="1"/>
</dbReference>
<dbReference type="SUPFAM" id="SSF53448">
    <property type="entry name" value="Nucleotide-diphospho-sugar transferases"/>
    <property type="match status" value="1"/>
</dbReference>
<name>A0A7Z0WR72_9PSEU</name>
<comment type="caution">
    <text evidence="2">The sequence shown here is derived from an EMBL/GenBank/DDBJ whole genome shotgun (WGS) entry which is preliminary data.</text>
</comment>
<organism evidence="2 3">
    <name type="scientific">Actinophytocola xinjiangensis</name>
    <dbReference type="NCBI Taxonomy" id="485602"/>
    <lineage>
        <taxon>Bacteria</taxon>
        <taxon>Bacillati</taxon>
        <taxon>Actinomycetota</taxon>
        <taxon>Actinomycetes</taxon>
        <taxon>Pseudonocardiales</taxon>
        <taxon>Pseudonocardiaceae</taxon>
    </lineage>
</organism>
<dbReference type="EMBL" id="MSIF01000001">
    <property type="protein sequence ID" value="OLF13790.1"/>
    <property type="molecule type" value="Genomic_DNA"/>
</dbReference>